<protein>
    <submittedName>
        <fullName evidence="11">Epsilon-coat protein</fullName>
    </submittedName>
</protein>
<dbReference type="GO" id="GO:0030943">
    <property type="term" value="F:mitochondrion targeting sequence binding"/>
    <property type="evidence" value="ECO:0007669"/>
    <property type="project" value="TreeGrafter"/>
</dbReference>
<reference evidence="10" key="2">
    <citation type="submission" date="2014-05" db="EMBL/GenBank/DDBJ databases">
        <title>The genome and life-stage specific transcriptomes of Globodera pallida elucidate key aspects of plant parasitism by a cyst nematode.</title>
        <authorList>
            <person name="Cotton J.A."/>
            <person name="Lilley C.J."/>
            <person name="Jones L.M."/>
            <person name="Kikuchi T."/>
            <person name="Reid A.J."/>
            <person name="Thorpe P."/>
            <person name="Tsai I.J."/>
            <person name="Beasley H."/>
            <person name="Blok V."/>
            <person name="Cock P.J.A."/>
            <person name="Van den Akker S.E."/>
            <person name="Holroyd N."/>
            <person name="Hunt M."/>
            <person name="Mantelin S."/>
            <person name="Naghra H."/>
            <person name="Pain A."/>
            <person name="Palomares-Rius J.E."/>
            <person name="Zarowiecki M."/>
            <person name="Berriman M."/>
            <person name="Jones J.T."/>
            <person name="Urwin P.E."/>
        </authorList>
    </citation>
    <scope>NUCLEOTIDE SEQUENCE [LARGE SCALE GENOMIC DNA]</scope>
    <source>
        <strain evidence="10">Lindley</strain>
    </source>
</reference>
<dbReference type="InterPro" id="IPR002056">
    <property type="entry name" value="MAS20"/>
</dbReference>
<comment type="subcellular location">
    <subcellularLocation>
        <location evidence="1">Mitochondrion outer membrane</location>
        <topology evidence="1">Single-pass membrane protein</topology>
    </subcellularLocation>
</comment>
<dbReference type="GO" id="GO:0006886">
    <property type="term" value="P:intracellular protein transport"/>
    <property type="evidence" value="ECO:0007669"/>
    <property type="project" value="InterPro"/>
</dbReference>
<evidence type="ECO:0000256" key="5">
    <source>
        <dbReference type="ARBA" id="ARBA00022787"/>
    </source>
</evidence>
<comment type="similarity">
    <text evidence="2">Belongs to the Tom20 family.</text>
</comment>
<dbReference type="Proteomes" id="UP000050741">
    <property type="component" value="Unassembled WGS sequence"/>
</dbReference>
<dbReference type="GO" id="GO:0008320">
    <property type="term" value="F:protein transmembrane transporter activity"/>
    <property type="evidence" value="ECO:0007669"/>
    <property type="project" value="TreeGrafter"/>
</dbReference>
<reference evidence="11" key="3">
    <citation type="submission" date="2016-06" db="UniProtKB">
        <authorList>
            <consortium name="WormBaseParasite"/>
        </authorList>
    </citation>
    <scope>IDENTIFICATION</scope>
</reference>
<reference evidence="10" key="1">
    <citation type="submission" date="2013-12" db="EMBL/GenBank/DDBJ databases">
        <authorList>
            <person name="Aslett M."/>
        </authorList>
    </citation>
    <scope>NUCLEOTIDE SEQUENCE [LARGE SCALE GENOMIC DNA]</scope>
    <source>
        <strain evidence="10">Lindley</strain>
    </source>
</reference>
<keyword evidence="3" id="KW-0813">Transport</keyword>
<evidence type="ECO:0000256" key="3">
    <source>
        <dbReference type="ARBA" id="ARBA00022448"/>
    </source>
</evidence>
<dbReference type="PRINTS" id="PR01989">
    <property type="entry name" value="EUOM20RECPTR"/>
</dbReference>
<dbReference type="InterPro" id="IPR023392">
    <property type="entry name" value="Tom20_dom_sf"/>
</dbReference>
<evidence type="ECO:0000256" key="9">
    <source>
        <dbReference type="ARBA" id="ARBA00023136"/>
    </source>
</evidence>
<evidence type="ECO:0000256" key="4">
    <source>
        <dbReference type="ARBA" id="ARBA00022692"/>
    </source>
</evidence>
<keyword evidence="7" id="KW-1133">Transmembrane helix</keyword>
<evidence type="ECO:0000256" key="2">
    <source>
        <dbReference type="ARBA" id="ARBA00005792"/>
    </source>
</evidence>
<sequence length="135" mass="15213">MFRKLKQANYYYSKMNGGIEFPDPNDAQANEVFFFSQITLGEEKMQMGHIEEGITHLSNAIVTCSKPDELLRIFQQTIPPECFNLLVQAIPGAKLRRNAAFSCRPGPANLECAKIEDEDNAAANKVFILQDDELE</sequence>
<dbReference type="Pfam" id="PF02064">
    <property type="entry name" value="MAS20"/>
    <property type="match status" value="1"/>
</dbReference>
<evidence type="ECO:0000256" key="7">
    <source>
        <dbReference type="ARBA" id="ARBA00022989"/>
    </source>
</evidence>
<keyword evidence="5" id="KW-1000">Mitochondrion outer membrane</keyword>
<dbReference type="WBParaSite" id="GPLIN_000840800">
    <property type="protein sequence ID" value="GPLIN_000840800"/>
    <property type="gene ID" value="GPLIN_000840800"/>
</dbReference>
<dbReference type="GO" id="GO:0030150">
    <property type="term" value="P:protein import into mitochondrial matrix"/>
    <property type="evidence" value="ECO:0007669"/>
    <property type="project" value="TreeGrafter"/>
</dbReference>
<evidence type="ECO:0000256" key="6">
    <source>
        <dbReference type="ARBA" id="ARBA00022927"/>
    </source>
</evidence>
<dbReference type="GO" id="GO:0016031">
    <property type="term" value="P:tRNA import into mitochondrion"/>
    <property type="evidence" value="ECO:0007669"/>
    <property type="project" value="TreeGrafter"/>
</dbReference>
<dbReference type="PRINTS" id="PR00351">
    <property type="entry name" value="OM20RECEPTOR"/>
</dbReference>
<organism evidence="10 11">
    <name type="scientific">Globodera pallida</name>
    <name type="common">Potato cyst nematode worm</name>
    <name type="synonym">Heterodera pallida</name>
    <dbReference type="NCBI Taxonomy" id="36090"/>
    <lineage>
        <taxon>Eukaryota</taxon>
        <taxon>Metazoa</taxon>
        <taxon>Ecdysozoa</taxon>
        <taxon>Nematoda</taxon>
        <taxon>Chromadorea</taxon>
        <taxon>Rhabditida</taxon>
        <taxon>Tylenchina</taxon>
        <taxon>Tylenchomorpha</taxon>
        <taxon>Tylenchoidea</taxon>
        <taxon>Heteroderidae</taxon>
        <taxon>Heteroderinae</taxon>
        <taxon>Globodera</taxon>
    </lineage>
</organism>
<dbReference type="PANTHER" id="PTHR12430">
    <property type="entry name" value="MITOCHONDRIAL IMPORT RECEPTOR SUBUNIT TOM20"/>
    <property type="match status" value="1"/>
</dbReference>
<dbReference type="GO" id="GO:0006605">
    <property type="term" value="P:protein targeting"/>
    <property type="evidence" value="ECO:0007669"/>
    <property type="project" value="InterPro"/>
</dbReference>
<name>A0A183C6B3_GLOPA</name>
<keyword evidence="9" id="KW-0472">Membrane</keyword>
<keyword evidence="4" id="KW-0812">Transmembrane</keyword>
<evidence type="ECO:0000313" key="10">
    <source>
        <dbReference type="Proteomes" id="UP000050741"/>
    </source>
</evidence>
<proteinExistence type="inferred from homology"/>
<accession>A0A183C6B3</accession>
<evidence type="ECO:0000256" key="1">
    <source>
        <dbReference type="ARBA" id="ARBA00004572"/>
    </source>
</evidence>
<dbReference type="AlphaFoldDB" id="A0A183C6B3"/>
<keyword evidence="8" id="KW-0496">Mitochondrion</keyword>
<keyword evidence="10" id="KW-1185">Reference proteome</keyword>
<dbReference type="Gene3D" id="1.20.960.10">
    <property type="entry name" value="Mitochondrial outer membrane translocase complex, subunit Tom20 domain"/>
    <property type="match status" value="1"/>
</dbReference>
<keyword evidence="6" id="KW-0653">Protein transport</keyword>
<evidence type="ECO:0000313" key="11">
    <source>
        <dbReference type="WBParaSite" id="GPLIN_000840800"/>
    </source>
</evidence>
<dbReference type="InterPro" id="IPR022422">
    <property type="entry name" value="MAS20_rcpt_metazoan"/>
</dbReference>
<dbReference type="PANTHER" id="PTHR12430:SF0">
    <property type="entry name" value="TRANSLOCASE OF OUTER MITOCHONDRIAL MEMBRANE 20"/>
    <property type="match status" value="1"/>
</dbReference>
<dbReference type="SUPFAM" id="SSF47157">
    <property type="entry name" value="Mitochondrial import receptor subunit Tom20"/>
    <property type="match status" value="1"/>
</dbReference>
<evidence type="ECO:0000256" key="8">
    <source>
        <dbReference type="ARBA" id="ARBA00023128"/>
    </source>
</evidence>
<dbReference type="GO" id="GO:0005742">
    <property type="term" value="C:mitochondrial outer membrane translocase complex"/>
    <property type="evidence" value="ECO:0007669"/>
    <property type="project" value="InterPro"/>
</dbReference>